<protein>
    <submittedName>
        <fullName evidence="1">Uncharacterized protein</fullName>
    </submittedName>
</protein>
<evidence type="ECO:0000313" key="1">
    <source>
        <dbReference type="EMBL" id="MER9282871.1"/>
    </source>
</evidence>
<accession>A0ACC6ST73</accession>
<dbReference type="EMBL" id="JAMYRI010000001">
    <property type="protein sequence ID" value="MER9282871.1"/>
    <property type="molecule type" value="Genomic_DNA"/>
</dbReference>
<dbReference type="Proteomes" id="UP001480082">
    <property type="component" value="Unassembled WGS sequence"/>
</dbReference>
<reference evidence="1 2" key="1">
    <citation type="journal article" date="2024" name="Proc. Natl. Acad. Sci. U.S.A.">
        <title>The evolutionary genomics of adaptation to stress in wild rhizobium bacteria.</title>
        <authorList>
            <person name="Kehlet-Delgado H."/>
            <person name="Montoya A.P."/>
            <person name="Jensen K.T."/>
            <person name="Wendlandt C.E."/>
            <person name="Dexheimer C."/>
            <person name="Roberts M."/>
            <person name="Torres Martinez L."/>
            <person name="Friesen M.L."/>
            <person name="Griffitts J.S."/>
            <person name="Porter S.S."/>
        </authorList>
    </citation>
    <scope>NUCLEOTIDE SEQUENCE [LARGE SCALE GENOMIC DNA]</scope>
    <source>
        <strain evidence="1 2">M0468</strain>
    </source>
</reference>
<keyword evidence="2" id="KW-1185">Reference proteome</keyword>
<organism evidence="1 2">
    <name type="scientific">Mesorhizobium australicum</name>
    <dbReference type="NCBI Taxonomy" id="536018"/>
    <lineage>
        <taxon>Bacteria</taxon>
        <taxon>Pseudomonadati</taxon>
        <taxon>Pseudomonadota</taxon>
        <taxon>Alphaproteobacteria</taxon>
        <taxon>Hyphomicrobiales</taxon>
        <taxon>Phyllobacteriaceae</taxon>
        <taxon>Mesorhizobium</taxon>
    </lineage>
</organism>
<proteinExistence type="predicted"/>
<sequence length="87" mass="9286">MDEPKAAFIDRLIKETSISEKDARELVALLGLNWPSLVREAKLLKPHTHGTSYVSPDGSGVSDFHTGSSQVSEQGGHSSPLVGKADT</sequence>
<comment type="caution">
    <text evidence="1">The sequence shown here is derived from an EMBL/GenBank/DDBJ whole genome shotgun (WGS) entry which is preliminary data.</text>
</comment>
<gene>
    <name evidence="1" type="ORF">NKI81_02690</name>
</gene>
<name>A0ACC6ST73_9HYPH</name>
<evidence type="ECO:0000313" key="2">
    <source>
        <dbReference type="Proteomes" id="UP001480082"/>
    </source>
</evidence>